<evidence type="ECO:0000313" key="1">
    <source>
        <dbReference type="EMBL" id="HGL40686.1"/>
    </source>
</evidence>
<proteinExistence type="predicted"/>
<gene>
    <name evidence="1" type="ORF">ENU43_03350</name>
</gene>
<accession>A0A7J3G4I2</accession>
<sequence>MKAGGALFIFTERAAEAYNAALSILRNGGDPSELQKLLQILENEKALLRNMFVKSLSQSKTRDEVSMRREGLRVLDEMINRIKMFLGAGAPVEAFSSAS</sequence>
<name>A0A7J3G4I2_CALS0</name>
<protein>
    <submittedName>
        <fullName evidence="1">Uncharacterized protein</fullName>
    </submittedName>
</protein>
<dbReference type="EMBL" id="DTCM01000039">
    <property type="protein sequence ID" value="HGL40686.1"/>
    <property type="molecule type" value="Genomic_DNA"/>
</dbReference>
<dbReference type="AlphaFoldDB" id="A0A7J3G4I2"/>
<reference evidence="1" key="1">
    <citation type="journal article" date="2020" name="mSystems">
        <title>Genome- and Community-Level Interaction Insights into Carbon Utilization and Element Cycling Functions of Hydrothermarchaeota in Hydrothermal Sediment.</title>
        <authorList>
            <person name="Zhou Z."/>
            <person name="Liu Y."/>
            <person name="Xu W."/>
            <person name="Pan J."/>
            <person name="Luo Z.H."/>
            <person name="Li M."/>
        </authorList>
    </citation>
    <scope>NUCLEOTIDE SEQUENCE [LARGE SCALE GENOMIC DNA]</scope>
    <source>
        <strain evidence="1">SpSt-669</strain>
    </source>
</reference>
<comment type="caution">
    <text evidence="1">The sequence shown here is derived from an EMBL/GenBank/DDBJ whole genome shotgun (WGS) entry which is preliminary data.</text>
</comment>
<organism evidence="1">
    <name type="scientific">Caldiarchaeum subterraneum</name>
    <dbReference type="NCBI Taxonomy" id="311458"/>
    <lineage>
        <taxon>Archaea</taxon>
        <taxon>Nitrososphaerota</taxon>
        <taxon>Candidatus Caldarchaeales</taxon>
        <taxon>Candidatus Caldarchaeaceae</taxon>
        <taxon>Candidatus Caldarchaeum</taxon>
    </lineage>
</organism>